<dbReference type="RefSeq" id="WP_302041894.1">
    <property type="nucleotide sequence ID" value="NZ_JAUKPO010000042.1"/>
</dbReference>
<evidence type="ECO:0000313" key="1">
    <source>
        <dbReference type="EMBL" id="MDO1451095.1"/>
    </source>
</evidence>
<accession>A0ABT8RG77</accession>
<keyword evidence="2" id="KW-1185">Reference proteome</keyword>
<organism evidence="1 2">
    <name type="scientific">Rhodocytophaga aerolata</name>
    <dbReference type="NCBI Taxonomy" id="455078"/>
    <lineage>
        <taxon>Bacteria</taxon>
        <taxon>Pseudomonadati</taxon>
        <taxon>Bacteroidota</taxon>
        <taxon>Cytophagia</taxon>
        <taxon>Cytophagales</taxon>
        <taxon>Rhodocytophagaceae</taxon>
        <taxon>Rhodocytophaga</taxon>
    </lineage>
</organism>
<evidence type="ECO:0008006" key="3">
    <source>
        <dbReference type="Google" id="ProtNLM"/>
    </source>
</evidence>
<proteinExistence type="predicted"/>
<gene>
    <name evidence="1" type="ORF">Q0590_32780</name>
</gene>
<sequence length="239" mass="28698">MIGLHDQCKITKDDSKKIWRYMDFEWFADMLESETLYFRRTDLFSDIFEGSLPVKTIKKREAHFHEDSRRNTVTRETKKERVICCWHMNDQESAAMWNLYIKGREGIVIQYTIERLKAALGQSKETVWLGEVEYIDYEEAEITHTNGLTPYLHKRKSFKHEEELRAIIWNKSPENKILKLDFSPGGYKLFISINTLVENVFVSPNSHKWYVDWVNFYIQKHKKYQFKAINSYMDNEPLF</sequence>
<dbReference type="EMBL" id="JAUKPO010000042">
    <property type="protein sequence ID" value="MDO1451095.1"/>
    <property type="molecule type" value="Genomic_DNA"/>
</dbReference>
<evidence type="ECO:0000313" key="2">
    <source>
        <dbReference type="Proteomes" id="UP001168528"/>
    </source>
</evidence>
<dbReference type="Proteomes" id="UP001168528">
    <property type="component" value="Unassembled WGS sequence"/>
</dbReference>
<comment type="caution">
    <text evidence="1">The sequence shown here is derived from an EMBL/GenBank/DDBJ whole genome shotgun (WGS) entry which is preliminary data.</text>
</comment>
<reference evidence="1" key="1">
    <citation type="submission" date="2023-07" db="EMBL/GenBank/DDBJ databases">
        <title>The genome sequence of Rhodocytophaga aerolata KACC 12507.</title>
        <authorList>
            <person name="Zhang X."/>
        </authorList>
    </citation>
    <scope>NUCLEOTIDE SEQUENCE</scope>
    <source>
        <strain evidence="1">KACC 12507</strain>
    </source>
</reference>
<protein>
    <recommendedName>
        <fullName evidence="3">DUF2971 domain-containing protein</fullName>
    </recommendedName>
</protein>
<name>A0ABT8RG77_9BACT</name>